<name>A0A7S1NWF8_9EUGL</name>
<protein>
    <submittedName>
        <fullName evidence="1">Uncharacterized protein</fullName>
    </submittedName>
</protein>
<dbReference type="EMBL" id="HBGA01154149">
    <property type="protein sequence ID" value="CAD9044867.1"/>
    <property type="molecule type" value="Transcribed_RNA"/>
</dbReference>
<accession>A0A7S1NWF8</accession>
<reference evidence="1" key="1">
    <citation type="submission" date="2021-01" db="EMBL/GenBank/DDBJ databases">
        <authorList>
            <person name="Corre E."/>
            <person name="Pelletier E."/>
            <person name="Niang G."/>
            <person name="Scheremetjew M."/>
            <person name="Finn R."/>
            <person name="Kale V."/>
            <person name="Holt S."/>
            <person name="Cochrane G."/>
            <person name="Meng A."/>
            <person name="Brown T."/>
            <person name="Cohen L."/>
        </authorList>
    </citation>
    <scope>NUCLEOTIDE SEQUENCE</scope>
    <source>
        <strain evidence="1">NIES-381</strain>
    </source>
</reference>
<evidence type="ECO:0000313" key="1">
    <source>
        <dbReference type="EMBL" id="CAD9044867.1"/>
    </source>
</evidence>
<sequence>MLSSHFGAFLGGFDACGVCQTRLPSVARTTGLATPVLFIITLTGLTPSGPGGRLPGPHSGGQAHPNPLIVPAFLHFESIIGRSPSSPTWTATMLNPLNRLILKYLAPSPFTSSACHGKQQGLPCKTGSTQGFGGVGDF</sequence>
<organism evidence="1">
    <name type="scientific">Eutreptiella gymnastica</name>
    <dbReference type="NCBI Taxonomy" id="73025"/>
    <lineage>
        <taxon>Eukaryota</taxon>
        <taxon>Discoba</taxon>
        <taxon>Euglenozoa</taxon>
        <taxon>Euglenida</taxon>
        <taxon>Spirocuta</taxon>
        <taxon>Euglenophyceae</taxon>
        <taxon>Eutreptiales</taxon>
        <taxon>Eutreptiaceae</taxon>
        <taxon>Eutreptiella</taxon>
    </lineage>
</organism>
<proteinExistence type="predicted"/>
<dbReference type="AlphaFoldDB" id="A0A7S1NWF8"/>
<gene>
    <name evidence="1" type="ORF">EGYM00392_LOCUS56051</name>
</gene>